<keyword evidence="2" id="KW-0413">Isomerase</keyword>
<dbReference type="Pfam" id="PF06934">
    <property type="entry name" value="CTI"/>
    <property type="match status" value="1"/>
</dbReference>
<gene>
    <name evidence="2" type="primary">cti</name>
    <name evidence="2" type="ORF">DGMP_26270</name>
</gene>
<dbReference type="GO" id="GO:0016853">
    <property type="term" value="F:isomerase activity"/>
    <property type="evidence" value="ECO:0007669"/>
    <property type="project" value="UniProtKB-KW"/>
</dbReference>
<evidence type="ECO:0000256" key="1">
    <source>
        <dbReference type="SAM" id="SignalP"/>
    </source>
</evidence>
<feature type="chain" id="PRO_5034147173" evidence="1">
    <location>
        <begin position="21"/>
        <end position="786"/>
    </location>
</feature>
<keyword evidence="1" id="KW-0732">Signal</keyword>
<dbReference type="RefSeq" id="WP_228854341.1">
    <property type="nucleotide sequence ID" value="NZ_AP024086.1"/>
</dbReference>
<accession>A0A8D5FPD3</accession>
<feature type="signal peptide" evidence="1">
    <location>
        <begin position="1"/>
        <end position="20"/>
    </location>
</feature>
<name>A0A8D5FPD3_9BACT</name>
<dbReference type="KEGG" id="dbk:DGMP_26270"/>
<dbReference type="InterPro" id="IPR010706">
    <property type="entry name" value="Fatty_acid_cis-trans_isomerase"/>
</dbReference>
<sequence length="786" mass="90710">MNKSTLLFAFIALFIAGCAAKIPPPPPVAIEIPGKRIDYTREVKPVLVKRCVVCHSCYNSPCQLKLSSYEGLDRGATKKAVYNSYRLKTMDPTRLFIDAENTAEWREKGFYSVRDSNAQAGYNNSFMIQLLNHKMKNPVSVGEYHSEAEDLTCAESGEELGAYMKKHPNGGMPFGFPPLKKDEFQTIAGWLAQGGHGPSKKERARLEKVSSADSEMIAEWEDFLNRDDAKYAMAARYLYEHLFLAHLTFQTGSNDFYELIRSWTPPGEPVRIIPTVRPYDDPMGHFYYRFRKIHSTIVHKTHMVFEFGRDQKERITELFIEPEWLLPPHRMGYDQKTSANPFIVFEQIPPASRYQFLLDNAHYIIMTFIRGPVCKGQIALNVIHDVFWVFFMNPEYDLSVRFPGFLKDNEQYLDMPAGATSNAALAKGLITREFRKNSATFARIKQNYYSMQYRYRGLGPEAIWPGNRESDSPALTVFRHFDSASVLRGVRGALPKTIWVIDYPLLERIYYSLVAGFDVYGAGLHQLATRVYMDELRQEGEVNFLNFLPKEVRGPILRDWYGGMSLNNLDYIPSKLPAGFHFSTADPKREFTEYLVDHYFNPALHLSFDRNYLRAGEKYPQLPTAYVTIDDYIRGFKAVSAPGVSFFREVADHNANLAYVRIRVPEEDDVVVSAIINRWHDDVSTLFNEKDHLCPEKDSAAFIEGFVGSYPNYFFDVNLADLPEFLRILDEYDGDRQSKIELNKFGVNRADENFWETYDWFQRKFNESDPVHSGLFDLNRYYYLAM</sequence>
<dbReference type="Proteomes" id="UP000826725">
    <property type="component" value="Chromosome"/>
</dbReference>
<evidence type="ECO:0000313" key="3">
    <source>
        <dbReference type="Proteomes" id="UP000826725"/>
    </source>
</evidence>
<keyword evidence="3" id="KW-1185">Reference proteome</keyword>
<dbReference type="EMBL" id="AP024086">
    <property type="protein sequence ID" value="BCL61934.1"/>
    <property type="molecule type" value="Genomic_DNA"/>
</dbReference>
<reference evidence="2" key="1">
    <citation type="submission" date="2020-09" db="EMBL/GenBank/DDBJ databases">
        <title>Desulfogranum mesoprofundum gen. nov., sp. nov., a novel mesophilic, sulfate-reducing chemolithoautotroph isolated from a deep-sea hydrothermal vent chimney in the Suiyo Seamount.</title>
        <authorList>
            <person name="Hashimoto Y."/>
            <person name="Nakagawa S."/>
        </authorList>
    </citation>
    <scope>NUCLEOTIDE SEQUENCE</scope>
    <source>
        <strain evidence="2">KT2</strain>
    </source>
</reference>
<proteinExistence type="predicted"/>
<evidence type="ECO:0000313" key="2">
    <source>
        <dbReference type="EMBL" id="BCL61934.1"/>
    </source>
</evidence>
<protein>
    <submittedName>
        <fullName evidence="2">Cis/trans isomerase</fullName>
    </submittedName>
</protein>
<dbReference type="AlphaFoldDB" id="A0A8D5FPD3"/>
<organism evidence="2 3">
    <name type="scientific">Desulfomarina profundi</name>
    <dbReference type="NCBI Taxonomy" id="2772557"/>
    <lineage>
        <taxon>Bacteria</taxon>
        <taxon>Pseudomonadati</taxon>
        <taxon>Thermodesulfobacteriota</taxon>
        <taxon>Desulfobulbia</taxon>
        <taxon>Desulfobulbales</taxon>
        <taxon>Desulfobulbaceae</taxon>
        <taxon>Desulfomarina</taxon>
    </lineage>
</organism>